<dbReference type="PANTHER" id="PTHR47290">
    <property type="entry name" value="RING FINGER PROTEIN"/>
    <property type="match status" value="1"/>
</dbReference>
<sequence>MASPSSSSPKPHHIFQTKVLNAHHDVQQVDEKAKEEEKDLLELRLGRGGPLSPKRLHMGSSSSCSSLCLQQPKQQNVGLVDLNHALPCTMPPAVPSSMPFRVRPQPGLWFTLRSSPTRKREMWLPQIPKMYIRVKEDEKVTVLMVKTYLLTKLGLSNEAQIEILCKGQRLTSSERLKHVRDTIWLPGFMESVIKSGLNTTISISNGAPGNHFIMCLEYERKY</sequence>
<name>A0A165Z0B2_DAUCS</name>
<dbReference type="KEGG" id="dcr:108218166"/>
<dbReference type="Proteomes" id="UP000077755">
    <property type="component" value="Chromosome 4"/>
</dbReference>
<dbReference type="PANTHER" id="PTHR47290:SF6">
    <property type="entry name" value="UBIQUITIN-LIKE DOMAIN-CONTAINING PROTEIN"/>
    <property type="match status" value="1"/>
</dbReference>
<gene>
    <name evidence="1" type="ORF">DCAR_0417896</name>
</gene>
<dbReference type="InterPro" id="IPR044171">
    <property type="entry name" value="LAX2-like"/>
</dbReference>
<dbReference type="Gene3D" id="3.10.20.90">
    <property type="entry name" value="Phosphatidylinositol 3-kinase Catalytic Subunit, Chain A, domain 1"/>
    <property type="match status" value="1"/>
</dbReference>
<evidence type="ECO:0000313" key="2">
    <source>
        <dbReference type="Proteomes" id="UP000077755"/>
    </source>
</evidence>
<keyword evidence="2" id="KW-1185">Reference proteome</keyword>
<dbReference type="Gramene" id="KZM99457">
    <property type="protein sequence ID" value="KZM99457"/>
    <property type="gene ID" value="DCAR_013181"/>
</dbReference>
<dbReference type="OrthoDB" id="1932457at2759"/>
<reference evidence="1" key="2">
    <citation type="submission" date="2022-03" db="EMBL/GenBank/DDBJ databases">
        <title>Draft title - Genomic analysis of global carrot germplasm unveils the trajectory of domestication and the origin of high carotenoid orange carrot.</title>
        <authorList>
            <person name="Iorizzo M."/>
            <person name="Ellison S."/>
            <person name="Senalik D."/>
            <person name="Macko-Podgorni A."/>
            <person name="Grzebelus D."/>
            <person name="Bostan H."/>
            <person name="Rolling W."/>
            <person name="Curaba J."/>
            <person name="Simon P."/>
        </authorList>
    </citation>
    <scope>NUCLEOTIDE SEQUENCE</scope>
    <source>
        <tissue evidence="1">Leaf</tissue>
    </source>
</reference>
<protein>
    <submittedName>
        <fullName evidence="1">Uncharacterized protein</fullName>
    </submittedName>
</protein>
<dbReference type="AlphaFoldDB" id="A0A165Z0B2"/>
<proteinExistence type="predicted"/>
<reference evidence="1" key="1">
    <citation type="journal article" date="2016" name="Nat. Genet.">
        <title>A high-quality carrot genome assembly provides new insights into carotenoid accumulation and asterid genome evolution.</title>
        <authorList>
            <person name="Iorizzo M."/>
            <person name="Ellison S."/>
            <person name="Senalik D."/>
            <person name="Zeng P."/>
            <person name="Satapoomin P."/>
            <person name="Huang J."/>
            <person name="Bowman M."/>
            <person name="Iovene M."/>
            <person name="Sanseverino W."/>
            <person name="Cavagnaro P."/>
            <person name="Yildiz M."/>
            <person name="Macko-Podgorni A."/>
            <person name="Moranska E."/>
            <person name="Grzebelus E."/>
            <person name="Grzebelus D."/>
            <person name="Ashrafi H."/>
            <person name="Zheng Z."/>
            <person name="Cheng S."/>
            <person name="Spooner D."/>
            <person name="Van Deynze A."/>
            <person name="Simon P."/>
        </authorList>
    </citation>
    <scope>NUCLEOTIDE SEQUENCE</scope>
    <source>
        <tissue evidence="1">Leaf</tissue>
    </source>
</reference>
<organism evidence="1 2">
    <name type="scientific">Daucus carota subsp. sativus</name>
    <name type="common">Carrot</name>
    <dbReference type="NCBI Taxonomy" id="79200"/>
    <lineage>
        <taxon>Eukaryota</taxon>
        <taxon>Viridiplantae</taxon>
        <taxon>Streptophyta</taxon>
        <taxon>Embryophyta</taxon>
        <taxon>Tracheophyta</taxon>
        <taxon>Spermatophyta</taxon>
        <taxon>Magnoliopsida</taxon>
        <taxon>eudicotyledons</taxon>
        <taxon>Gunneridae</taxon>
        <taxon>Pentapetalae</taxon>
        <taxon>asterids</taxon>
        <taxon>campanulids</taxon>
        <taxon>Apiales</taxon>
        <taxon>Apiaceae</taxon>
        <taxon>Apioideae</taxon>
        <taxon>Scandiceae</taxon>
        <taxon>Daucinae</taxon>
        <taxon>Daucus</taxon>
        <taxon>Daucus sect. Daucus</taxon>
    </lineage>
</organism>
<dbReference type="EMBL" id="CP093346">
    <property type="protein sequence ID" value="WOG98552.1"/>
    <property type="molecule type" value="Genomic_DNA"/>
</dbReference>
<evidence type="ECO:0000313" key="1">
    <source>
        <dbReference type="EMBL" id="WOG98552.1"/>
    </source>
</evidence>
<accession>A0A165Z0B2</accession>